<reference evidence="3 4" key="1">
    <citation type="submission" date="2019-02" db="EMBL/GenBank/DDBJ databases">
        <authorList>
            <person name="Khodamoradi S."/>
            <person name="Hahnke R.L."/>
            <person name="Kaempfer P."/>
            <person name="Schumann P."/>
            <person name="Rohde M."/>
            <person name="Steinert M."/>
            <person name="Luzhetskyy A."/>
            <person name="Wink J."/>
            <person name="Ruckert C."/>
        </authorList>
    </citation>
    <scope>NUCLEOTIDE SEQUENCE [LARGE SCALE GENOMIC DNA]</scope>
    <source>
        <strain evidence="3 4">M2</strain>
    </source>
</reference>
<organism evidence="3 4">
    <name type="scientific">Streptomonospora litoralis</name>
    <dbReference type="NCBI Taxonomy" id="2498135"/>
    <lineage>
        <taxon>Bacteria</taxon>
        <taxon>Bacillati</taxon>
        <taxon>Actinomycetota</taxon>
        <taxon>Actinomycetes</taxon>
        <taxon>Streptosporangiales</taxon>
        <taxon>Nocardiopsidaceae</taxon>
        <taxon>Streptomonospora</taxon>
    </lineage>
</organism>
<evidence type="ECO:0000313" key="4">
    <source>
        <dbReference type="Proteomes" id="UP000292235"/>
    </source>
</evidence>
<keyword evidence="1" id="KW-1133">Transmembrane helix</keyword>
<evidence type="ECO:0000313" key="3">
    <source>
        <dbReference type="EMBL" id="QBI52578.1"/>
    </source>
</evidence>
<keyword evidence="1" id="KW-0812">Transmembrane</keyword>
<dbReference type="Pfam" id="PF26571">
    <property type="entry name" value="VldE"/>
    <property type="match status" value="1"/>
</dbReference>
<proteinExistence type="predicted"/>
<evidence type="ECO:0000259" key="2">
    <source>
        <dbReference type="Pfam" id="PF26571"/>
    </source>
</evidence>
<dbReference type="EMBL" id="CP036455">
    <property type="protein sequence ID" value="QBI52578.1"/>
    <property type="molecule type" value="Genomic_DNA"/>
</dbReference>
<name>A0A4P6PWM2_9ACTN</name>
<dbReference type="InterPro" id="IPR058593">
    <property type="entry name" value="ARB_07466-like_C"/>
</dbReference>
<feature type="transmembrane region" description="Helical" evidence="1">
    <location>
        <begin position="21"/>
        <end position="44"/>
    </location>
</feature>
<dbReference type="KEGG" id="strr:EKD16_03840"/>
<gene>
    <name evidence="3" type="ORF">EKD16_03840</name>
</gene>
<accession>A0A4P6PWM2</accession>
<protein>
    <recommendedName>
        <fullName evidence="2">ARB-07466-like C-terminal domain-containing protein</fullName>
    </recommendedName>
</protein>
<dbReference type="Proteomes" id="UP000292235">
    <property type="component" value="Chromosome"/>
</dbReference>
<keyword evidence="4" id="KW-1185">Reference proteome</keyword>
<feature type="domain" description="ARB-07466-like C-terminal" evidence="2">
    <location>
        <begin position="242"/>
        <end position="285"/>
    </location>
</feature>
<dbReference type="AlphaFoldDB" id="A0A4P6PWM2"/>
<keyword evidence="1" id="KW-0472">Membrane</keyword>
<sequence>MPRAPDPYGLPVPRKPRRVSAFFKILLALTLVCGALVGGGYYVLTSVQPLNLAEPEPTEACTFSADGDTDSLDPAQAANAATIAGVAFERNLPQQAVVIAYATVWQESKFYNIEYGDRDSLGLFQQRPSQKWGEPDQLLDPVYSAGAFYEKLTEVRSYTDRPVYEAAQAVQRSADGFAYDQHVPLSKVMATAFTGESGPTMSCVLPDGVGETDLQAAREEMARVFGADPAALPPGGGYRTGDLGWAMAQWAVANAREYGISSVTYQDQRWRAEVGKKGWQTVPDAAPRGEIVLE</sequence>
<evidence type="ECO:0000256" key="1">
    <source>
        <dbReference type="SAM" id="Phobius"/>
    </source>
</evidence>